<gene>
    <name evidence="2" type="ORF">PCOR1329_LOCUS48810</name>
</gene>
<protein>
    <recommendedName>
        <fullName evidence="4">Hexosyltransferase</fullName>
    </recommendedName>
</protein>
<comment type="caution">
    <text evidence="2">The sequence shown here is derived from an EMBL/GenBank/DDBJ whole genome shotgun (WGS) entry which is preliminary data.</text>
</comment>
<accession>A0ABN9UIE3</accession>
<organism evidence="2 3">
    <name type="scientific">Prorocentrum cordatum</name>
    <dbReference type="NCBI Taxonomy" id="2364126"/>
    <lineage>
        <taxon>Eukaryota</taxon>
        <taxon>Sar</taxon>
        <taxon>Alveolata</taxon>
        <taxon>Dinophyceae</taxon>
        <taxon>Prorocentrales</taxon>
        <taxon>Prorocentraceae</taxon>
        <taxon>Prorocentrum</taxon>
    </lineage>
</organism>
<keyword evidence="3" id="KW-1185">Reference proteome</keyword>
<evidence type="ECO:0000313" key="3">
    <source>
        <dbReference type="Proteomes" id="UP001189429"/>
    </source>
</evidence>
<feature type="region of interest" description="Disordered" evidence="1">
    <location>
        <begin position="54"/>
        <end position="137"/>
    </location>
</feature>
<dbReference type="Proteomes" id="UP001189429">
    <property type="component" value="Unassembled WGS sequence"/>
</dbReference>
<evidence type="ECO:0000256" key="1">
    <source>
        <dbReference type="SAM" id="MobiDB-lite"/>
    </source>
</evidence>
<sequence length="553" mass="62022">AALPARDRTVSKLSARRARCLLAGGAPLASRRWRSWAACAARGGCARVARPCRYRPPRLSRPAGPPRPRRASGASSTSGRQRRGRAARRRGRYGGRRARPRRRPRTSAARRACATTGAGRRSRPGRGGPASSTALLPATVARRTSTSCTSWRWQSLGSGAKDRVQVQVFACGTRASPPWRSWQTPMRTDPRPLWKAPCFSEGPCPDACPFPSPQKVSPFVSRIVAVDPKMTQQGHQRNVSLNMSSPRFRRFGDQLRRVELESPTGGKTLSQLSVAERSSLLRSGREPLNSAFVLEQWTRAQMEQGFKDSHGNWEMEEGDIVIVADSDEIPLRHFLAALQYCEVPSFKMVNLMLDQGMEHTLACRGAVVPLRSQVYEYFMDCPTKQPIWMRPNVALARCLMNGEMDFEDVRTSSRHRTSPPRKVAARHLHNVGMSLQDIVFKYGHYVEPRTEFLDSGLDVETNQEMMWRGCDPRAPELGPGSWYMSLRPSNDFIDPRNARGYCVEYEGLRRGLDLPFALLEERPELAGGLLWRGHAELRNPFAGRKGGTNYFHD</sequence>
<reference evidence="2" key="1">
    <citation type="submission" date="2023-10" db="EMBL/GenBank/DDBJ databases">
        <authorList>
            <person name="Chen Y."/>
            <person name="Shah S."/>
            <person name="Dougan E. K."/>
            <person name="Thang M."/>
            <person name="Chan C."/>
        </authorList>
    </citation>
    <scope>NUCLEOTIDE SEQUENCE [LARGE SCALE GENOMIC DNA]</scope>
</reference>
<evidence type="ECO:0008006" key="4">
    <source>
        <dbReference type="Google" id="ProtNLM"/>
    </source>
</evidence>
<name>A0ABN9UIE3_9DINO</name>
<feature type="compositionally biased region" description="Low complexity" evidence="1">
    <location>
        <begin position="106"/>
        <end position="119"/>
    </location>
</feature>
<feature type="compositionally biased region" description="Basic residues" evidence="1">
    <location>
        <begin position="80"/>
        <end position="105"/>
    </location>
</feature>
<dbReference type="EMBL" id="CAUYUJ010015903">
    <property type="protein sequence ID" value="CAK0859442.1"/>
    <property type="molecule type" value="Genomic_DNA"/>
</dbReference>
<feature type="non-terminal residue" evidence="2">
    <location>
        <position position="1"/>
    </location>
</feature>
<evidence type="ECO:0000313" key="2">
    <source>
        <dbReference type="EMBL" id="CAK0859442.1"/>
    </source>
</evidence>
<proteinExistence type="predicted"/>